<sequence length="274" mass="30623">MLHATYFRGKTMSQFQEKVFAACAKKEALFDESLGRYALRSMLAGAYLTMSTAVGIIGADVIATGIPALSRFVFAFIFAIGLVFVLIFNGELATSNMMFLTSGAYYGKIKWSKVCTILLYCTFFNFVGALILAWFFNQSFSFQHLTDKSFLVTAVSTKLGKTDWMNFTEGITANMFVNIAILGYMLLKEESAKIFIALSAIFMFVFLINEHLIANFASFMLLGFNGVRDAVDNFTLANILRQWIVVFFGNWIGGGIFIGLAYSWLNKTKTPHID</sequence>
<dbReference type="AlphaFoldDB" id="J7SHY3"/>
<dbReference type="Gene3D" id="1.20.1080.10">
    <property type="entry name" value="Glycerol uptake facilitator protein"/>
    <property type="match status" value="1"/>
</dbReference>
<feature type="transmembrane region" description="Helical" evidence="5">
    <location>
        <begin position="242"/>
        <end position="265"/>
    </location>
</feature>
<feature type="transmembrane region" description="Helical" evidence="5">
    <location>
        <begin position="46"/>
        <end position="66"/>
    </location>
</feature>
<feature type="transmembrane region" description="Helical" evidence="5">
    <location>
        <begin position="194"/>
        <end position="222"/>
    </location>
</feature>
<dbReference type="InterPro" id="IPR023271">
    <property type="entry name" value="Aquaporin-like"/>
</dbReference>
<dbReference type="GO" id="GO:0005886">
    <property type="term" value="C:plasma membrane"/>
    <property type="evidence" value="ECO:0007669"/>
    <property type="project" value="TreeGrafter"/>
</dbReference>
<dbReference type="PANTHER" id="PTHR30520:SF8">
    <property type="entry name" value="NITRITE TRANSPORTER NIRC"/>
    <property type="match status" value="1"/>
</dbReference>
<keyword evidence="7" id="KW-1185">Reference proteome</keyword>
<keyword evidence="3 5" id="KW-1133">Transmembrane helix</keyword>
<name>J7SHY3_STRSL</name>
<evidence type="ECO:0000313" key="7">
    <source>
        <dbReference type="Proteomes" id="UP000006983"/>
    </source>
</evidence>
<dbReference type="Pfam" id="PF01226">
    <property type="entry name" value="Form_Nir_trans"/>
    <property type="match status" value="1"/>
</dbReference>
<keyword evidence="4 5" id="KW-0472">Membrane</keyword>
<comment type="subcellular location">
    <subcellularLocation>
        <location evidence="1">Membrane</location>
        <topology evidence="1">Multi-pass membrane protein</topology>
    </subcellularLocation>
</comment>
<evidence type="ECO:0000256" key="1">
    <source>
        <dbReference type="ARBA" id="ARBA00004141"/>
    </source>
</evidence>
<dbReference type="Proteomes" id="UP000006983">
    <property type="component" value="Unassembled WGS sequence"/>
</dbReference>
<dbReference type="GO" id="GO:0015499">
    <property type="term" value="F:formate transmembrane transporter activity"/>
    <property type="evidence" value="ECO:0007669"/>
    <property type="project" value="TreeGrafter"/>
</dbReference>
<proteinExistence type="predicted"/>
<evidence type="ECO:0000313" key="6">
    <source>
        <dbReference type="EMBL" id="EJO15852.1"/>
    </source>
</evidence>
<dbReference type="EMBL" id="ALIF01000006">
    <property type="protein sequence ID" value="EJO15852.1"/>
    <property type="molecule type" value="Genomic_DNA"/>
</dbReference>
<evidence type="ECO:0000256" key="4">
    <source>
        <dbReference type="ARBA" id="ARBA00023136"/>
    </source>
</evidence>
<dbReference type="PANTHER" id="PTHR30520">
    <property type="entry name" value="FORMATE TRANSPORTER-RELATED"/>
    <property type="match status" value="1"/>
</dbReference>
<evidence type="ECO:0000256" key="5">
    <source>
        <dbReference type="SAM" id="Phobius"/>
    </source>
</evidence>
<feature type="transmembrane region" description="Helical" evidence="5">
    <location>
        <begin position="171"/>
        <end position="187"/>
    </location>
</feature>
<organism evidence="6 7">
    <name type="scientific">Streptococcus salivarius K12</name>
    <dbReference type="NCBI Taxonomy" id="1200793"/>
    <lineage>
        <taxon>Bacteria</taxon>
        <taxon>Bacillati</taxon>
        <taxon>Bacillota</taxon>
        <taxon>Bacilli</taxon>
        <taxon>Lactobacillales</taxon>
        <taxon>Streptococcaceae</taxon>
        <taxon>Streptococcus</taxon>
    </lineage>
</organism>
<reference evidence="6 7" key="1">
    <citation type="journal article" date="2012" name="J. Bacteriol.">
        <title>Genome Sequence of the Lantibiotic Bacteriocin Producer Streptococcus salivarius Strain K12.</title>
        <authorList>
            <person name="Barretto C."/>
            <person name="Alvarez-Martin P."/>
            <person name="Foata F."/>
            <person name="Renault P."/>
            <person name="Berger B."/>
        </authorList>
    </citation>
    <scope>NUCLEOTIDE SEQUENCE [LARGE SCALE GENOMIC DNA]</scope>
    <source>
        <strain evidence="6 7">K12</strain>
    </source>
</reference>
<dbReference type="InterPro" id="IPR000292">
    <property type="entry name" value="For/NO2_transpt"/>
</dbReference>
<comment type="caution">
    <text evidence="6">The sequence shown here is derived from an EMBL/GenBank/DDBJ whole genome shotgun (WGS) entry which is preliminary data.</text>
</comment>
<evidence type="ECO:0000256" key="3">
    <source>
        <dbReference type="ARBA" id="ARBA00022989"/>
    </source>
</evidence>
<dbReference type="PATRIC" id="fig|1200793.3.peg.1829"/>
<gene>
    <name evidence="6" type="ORF">RSSL_01886</name>
</gene>
<evidence type="ECO:0000256" key="2">
    <source>
        <dbReference type="ARBA" id="ARBA00022692"/>
    </source>
</evidence>
<feature type="transmembrane region" description="Helical" evidence="5">
    <location>
        <begin position="114"/>
        <end position="136"/>
    </location>
</feature>
<accession>J7SHY3</accession>
<keyword evidence="2 5" id="KW-0812">Transmembrane</keyword>
<protein>
    <submittedName>
        <fullName evidence="6">Formate/nitrite transporter family protein</fullName>
    </submittedName>
</protein>
<feature type="transmembrane region" description="Helical" evidence="5">
    <location>
        <begin position="72"/>
        <end position="93"/>
    </location>
</feature>